<protein>
    <submittedName>
        <fullName evidence="1">Uncharacterized protein</fullName>
    </submittedName>
</protein>
<proteinExistence type="predicted"/>
<gene>
    <name evidence="1" type="ORF">KA717_29590</name>
</gene>
<sequence length="85" mass="10182">MEAFSPTPPDWINSATHARHFCCPHCRETPRKAQKVWINRRSPVISEDYRRKWQEFYQCECGQSWWGWSSDRPPSDLRSPKDNES</sequence>
<dbReference type="Proteomes" id="UP001065613">
    <property type="component" value="Chromosome"/>
</dbReference>
<reference evidence="1" key="1">
    <citation type="submission" date="2021-04" db="EMBL/GenBank/DDBJ databases">
        <title>Genome sequence of Woronichinia naegeliana from Washington state freshwater lake bloom.</title>
        <authorList>
            <person name="Dreher T.W."/>
        </authorList>
    </citation>
    <scope>NUCLEOTIDE SEQUENCE</scope>
    <source>
        <strain evidence="1">WA131</strain>
    </source>
</reference>
<dbReference type="EMBL" id="CP073041">
    <property type="protein sequence ID" value="UXE64812.1"/>
    <property type="molecule type" value="Genomic_DNA"/>
</dbReference>
<dbReference type="KEGG" id="wna:KA717_29590"/>
<evidence type="ECO:0000313" key="1">
    <source>
        <dbReference type="EMBL" id="UXE64812.1"/>
    </source>
</evidence>
<name>A0A977PZE2_9CYAN</name>
<accession>A0A977PZE2</accession>
<dbReference type="AlphaFoldDB" id="A0A977PZE2"/>
<organism evidence="1">
    <name type="scientific">Woronichinia naegeliana WA131</name>
    <dbReference type="NCBI Taxonomy" id="2824559"/>
    <lineage>
        <taxon>Bacteria</taxon>
        <taxon>Bacillati</taxon>
        <taxon>Cyanobacteriota</taxon>
        <taxon>Cyanophyceae</taxon>
        <taxon>Synechococcales</taxon>
        <taxon>Coelosphaeriaceae</taxon>
        <taxon>Woronichinia</taxon>
    </lineage>
</organism>